<keyword evidence="2" id="KW-0732">Signal</keyword>
<dbReference type="AlphaFoldDB" id="A0AAU2V0W3"/>
<accession>A0AAU2V0W3</accession>
<name>A0AAU2V0W3_9ACTN</name>
<dbReference type="EMBL" id="CP108318">
    <property type="protein sequence ID" value="WTW60468.1"/>
    <property type="molecule type" value="Genomic_DNA"/>
</dbReference>
<organism evidence="3">
    <name type="scientific">Streptomyces sp. NBC_00003</name>
    <dbReference type="NCBI Taxonomy" id="2903608"/>
    <lineage>
        <taxon>Bacteria</taxon>
        <taxon>Bacillati</taxon>
        <taxon>Actinomycetota</taxon>
        <taxon>Actinomycetes</taxon>
        <taxon>Kitasatosporales</taxon>
        <taxon>Streptomycetaceae</taxon>
        <taxon>Streptomyces</taxon>
    </lineage>
</organism>
<reference evidence="3" key="1">
    <citation type="submission" date="2022-10" db="EMBL/GenBank/DDBJ databases">
        <title>The complete genomes of actinobacterial strains from the NBC collection.</title>
        <authorList>
            <person name="Joergensen T.S."/>
            <person name="Alvarez Arevalo M."/>
            <person name="Sterndorff E.B."/>
            <person name="Faurdal D."/>
            <person name="Vuksanovic O."/>
            <person name="Mourched A.-S."/>
            <person name="Charusanti P."/>
            <person name="Shaw S."/>
            <person name="Blin K."/>
            <person name="Weber T."/>
        </authorList>
    </citation>
    <scope>NUCLEOTIDE SEQUENCE</scope>
    <source>
        <strain evidence="3">NBC_00003</strain>
    </source>
</reference>
<gene>
    <name evidence="3" type="ORF">OG549_07360</name>
</gene>
<evidence type="ECO:0000256" key="2">
    <source>
        <dbReference type="SAM" id="SignalP"/>
    </source>
</evidence>
<sequence length="54" mass="5544">MRRRARAATVTAGLTLVTATSTGTALAEGAAVVADPPPSRKPVPSDTAYRRPPL</sequence>
<evidence type="ECO:0000256" key="1">
    <source>
        <dbReference type="SAM" id="MobiDB-lite"/>
    </source>
</evidence>
<evidence type="ECO:0000313" key="3">
    <source>
        <dbReference type="EMBL" id="WTW60468.1"/>
    </source>
</evidence>
<protein>
    <submittedName>
        <fullName evidence="3">Uncharacterized protein</fullName>
    </submittedName>
</protein>
<feature type="region of interest" description="Disordered" evidence="1">
    <location>
        <begin position="29"/>
        <end position="54"/>
    </location>
</feature>
<feature type="chain" id="PRO_5043906267" evidence="2">
    <location>
        <begin position="28"/>
        <end position="54"/>
    </location>
</feature>
<proteinExistence type="predicted"/>
<feature type="signal peptide" evidence="2">
    <location>
        <begin position="1"/>
        <end position="27"/>
    </location>
</feature>